<reference evidence="4 5" key="1">
    <citation type="submission" date="2022-04" db="EMBL/GenBank/DDBJ databases">
        <title>Genome draft of Actinomadura sp. ATCC 31491.</title>
        <authorList>
            <person name="Shi X."/>
            <person name="Du Y."/>
        </authorList>
    </citation>
    <scope>NUCLEOTIDE SEQUENCE [LARGE SCALE GENOMIC DNA]</scope>
    <source>
        <strain evidence="4 5">ATCC 31491</strain>
    </source>
</reference>
<accession>A0ABT0G7R2</accession>
<evidence type="ECO:0000313" key="4">
    <source>
        <dbReference type="EMBL" id="MCK2220632.1"/>
    </source>
</evidence>
<name>A0ABT0G7R2_9ACTN</name>
<feature type="region of interest" description="Disordered" evidence="1">
    <location>
        <begin position="77"/>
        <end position="123"/>
    </location>
</feature>
<protein>
    <recommendedName>
        <fullName evidence="3">Knr4/Smi1-like domain-containing protein</fullName>
    </recommendedName>
</protein>
<evidence type="ECO:0000256" key="1">
    <source>
        <dbReference type="SAM" id="MobiDB-lite"/>
    </source>
</evidence>
<dbReference type="Pfam" id="PF09346">
    <property type="entry name" value="SMI1_KNR4"/>
    <property type="match status" value="1"/>
</dbReference>
<feature type="domain" description="Knr4/Smi1-like" evidence="3">
    <location>
        <begin position="165"/>
        <end position="236"/>
    </location>
</feature>
<sequence length="310" mass="34084">MLKLVRLALTAAVLTAIAVRLRRRARRPDHRPAPAGAPRSARRARRVSVASMWAGIAAIVAVVLAVALLPGRTLDAATATPSPQPPRTSRPAAPSPGATPQAIGRTPPSVPDPHCSPASRPVVVRPIDPKVRRAVDRQWRRIERWLRANAPRTYRTLNGPGRAGTIAVAEAQMGVDFPDDLRASLLRHNGSRGRHAFGLAYWAESSYNLGIREIRDVWRWQLCGRDGDWDAADIPFLLDTRQDFAAWDSYAVVDTAWRGIAWDEGALGIERRSSYYALLRAVAGALERGTPIDGRRPVVERGVLRWQDAP</sequence>
<dbReference type="RefSeq" id="WP_242383734.1">
    <property type="nucleotide sequence ID" value="NZ_JAKRKC020000002.1"/>
</dbReference>
<keyword evidence="2" id="KW-0812">Transmembrane</keyword>
<evidence type="ECO:0000313" key="5">
    <source>
        <dbReference type="Proteomes" id="UP001317259"/>
    </source>
</evidence>
<dbReference type="InterPro" id="IPR037883">
    <property type="entry name" value="Knr4/Smi1-like_sf"/>
</dbReference>
<comment type="caution">
    <text evidence="4">The sequence shown here is derived from an EMBL/GenBank/DDBJ whole genome shotgun (WGS) entry which is preliminary data.</text>
</comment>
<dbReference type="InterPro" id="IPR018958">
    <property type="entry name" value="Knr4/Smi1-like_dom"/>
</dbReference>
<dbReference type="SUPFAM" id="SSF160631">
    <property type="entry name" value="SMI1/KNR4-like"/>
    <property type="match status" value="1"/>
</dbReference>
<evidence type="ECO:0000256" key="2">
    <source>
        <dbReference type="SAM" id="Phobius"/>
    </source>
</evidence>
<keyword evidence="2" id="KW-1133">Transmembrane helix</keyword>
<feature type="transmembrane region" description="Helical" evidence="2">
    <location>
        <begin position="48"/>
        <end position="69"/>
    </location>
</feature>
<dbReference type="EMBL" id="JAKRKC020000002">
    <property type="protein sequence ID" value="MCK2220632.1"/>
    <property type="molecule type" value="Genomic_DNA"/>
</dbReference>
<feature type="compositionally biased region" description="Low complexity" evidence="1">
    <location>
        <begin position="89"/>
        <end position="100"/>
    </location>
</feature>
<organism evidence="4 5">
    <name type="scientific">Actinomadura luzonensis</name>
    <dbReference type="NCBI Taxonomy" id="2805427"/>
    <lineage>
        <taxon>Bacteria</taxon>
        <taxon>Bacillati</taxon>
        <taxon>Actinomycetota</taxon>
        <taxon>Actinomycetes</taxon>
        <taxon>Streptosporangiales</taxon>
        <taxon>Thermomonosporaceae</taxon>
        <taxon>Actinomadura</taxon>
    </lineage>
</organism>
<feature type="region of interest" description="Disordered" evidence="1">
    <location>
        <begin position="24"/>
        <end position="44"/>
    </location>
</feature>
<keyword evidence="2" id="KW-0472">Membrane</keyword>
<proteinExistence type="predicted"/>
<gene>
    <name evidence="4" type="ORF">MF672_043545</name>
</gene>
<dbReference type="Proteomes" id="UP001317259">
    <property type="component" value="Unassembled WGS sequence"/>
</dbReference>
<keyword evidence="5" id="KW-1185">Reference proteome</keyword>
<evidence type="ECO:0000259" key="3">
    <source>
        <dbReference type="Pfam" id="PF09346"/>
    </source>
</evidence>